<keyword evidence="3" id="KW-1185">Reference proteome</keyword>
<proteinExistence type="predicted"/>
<dbReference type="EMBL" id="JANBQF010000879">
    <property type="protein sequence ID" value="KAJ1998722.1"/>
    <property type="molecule type" value="Genomic_DNA"/>
</dbReference>
<dbReference type="AlphaFoldDB" id="A0A9W8B7S4"/>
<keyword evidence="1" id="KW-1133">Transmembrane helix</keyword>
<feature type="transmembrane region" description="Helical" evidence="1">
    <location>
        <begin position="12"/>
        <end position="32"/>
    </location>
</feature>
<evidence type="ECO:0000313" key="3">
    <source>
        <dbReference type="Proteomes" id="UP001150907"/>
    </source>
</evidence>
<feature type="non-terminal residue" evidence="2">
    <location>
        <position position="64"/>
    </location>
</feature>
<sequence>MESRESFASTLSYIATCVSMLCGGTTSLFATYGSSFSEVLGFTQYETNLVASLGDYAHYMSAPL</sequence>
<gene>
    <name evidence="2" type="ORF">H4R26_005351</name>
</gene>
<name>A0A9W8B7S4_9FUNG</name>
<evidence type="ECO:0000256" key="1">
    <source>
        <dbReference type="SAM" id="Phobius"/>
    </source>
</evidence>
<reference evidence="2" key="1">
    <citation type="submission" date="2022-07" db="EMBL/GenBank/DDBJ databases">
        <title>Phylogenomic reconstructions and comparative analyses of Kickxellomycotina fungi.</title>
        <authorList>
            <person name="Reynolds N.K."/>
            <person name="Stajich J.E."/>
            <person name="Barry K."/>
            <person name="Grigoriev I.V."/>
            <person name="Crous P."/>
            <person name="Smith M.E."/>
        </authorList>
    </citation>
    <scope>NUCLEOTIDE SEQUENCE</scope>
    <source>
        <strain evidence="2">IMI 214461</strain>
    </source>
</reference>
<evidence type="ECO:0000313" key="2">
    <source>
        <dbReference type="EMBL" id="KAJ1998722.1"/>
    </source>
</evidence>
<accession>A0A9W8B7S4</accession>
<comment type="caution">
    <text evidence="2">The sequence shown here is derived from an EMBL/GenBank/DDBJ whole genome shotgun (WGS) entry which is preliminary data.</text>
</comment>
<keyword evidence="1" id="KW-0472">Membrane</keyword>
<organism evidence="2 3">
    <name type="scientific">Coemansia thaxteri</name>
    <dbReference type="NCBI Taxonomy" id="2663907"/>
    <lineage>
        <taxon>Eukaryota</taxon>
        <taxon>Fungi</taxon>
        <taxon>Fungi incertae sedis</taxon>
        <taxon>Zoopagomycota</taxon>
        <taxon>Kickxellomycotina</taxon>
        <taxon>Kickxellomycetes</taxon>
        <taxon>Kickxellales</taxon>
        <taxon>Kickxellaceae</taxon>
        <taxon>Coemansia</taxon>
    </lineage>
</organism>
<dbReference type="OrthoDB" id="410267at2759"/>
<protein>
    <submittedName>
        <fullName evidence="2">Uncharacterized protein</fullName>
    </submittedName>
</protein>
<keyword evidence="1" id="KW-0812">Transmembrane</keyword>
<dbReference type="Proteomes" id="UP001150907">
    <property type="component" value="Unassembled WGS sequence"/>
</dbReference>